<dbReference type="PANTHER" id="PTHR33525">
    <property type="match status" value="1"/>
</dbReference>
<feature type="domain" description="HDOD" evidence="1">
    <location>
        <begin position="13"/>
        <end position="208"/>
    </location>
</feature>
<dbReference type="InterPro" id="IPR052340">
    <property type="entry name" value="RNase_Y/CdgJ"/>
</dbReference>
<accession>A0A7T0FZN8</accession>
<proteinExistence type="predicted"/>
<evidence type="ECO:0000313" key="3">
    <source>
        <dbReference type="Proteomes" id="UP000594688"/>
    </source>
</evidence>
<dbReference type="Pfam" id="PF08668">
    <property type="entry name" value="HDOD"/>
    <property type="match status" value="1"/>
</dbReference>
<dbReference type="KEGG" id="nli:G3M70_05635"/>
<reference evidence="2 3" key="1">
    <citation type="submission" date="2020-02" db="EMBL/GenBank/DDBJ databases">
        <title>Genomic and physiological characterization of two novel Nitrospinaceae genera.</title>
        <authorList>
            <person name="Mueller A.J."/>
            <person name="Jung M.-Y."/>
            <person name="Strachan C.R."/>
            <person name="Herbold C.W."/>
            <person name="Kirkegaard R.H."/>
            <person name="Daims H."/>
        </authorList>
    </citation>
    <scope>NUCLEOTIDE SEQUENCE [LARGE SCALE GENOMIC DNA]</scope>
    <source>
        <strain evidence="2">EB</strain>
    </source>
</reference>
<dbReference type="InterPro" id="IPR013976">
    <property type="entry name" value="HDOD"/>
</dbReference>
<name>A0A7T0FZN8_9BACT</name>
<dbReference type="InterPro" id="IPR003607">
    <property type="entry name" value="HD/PDEase_dom"/>
</dbReference>
<dbReference type="EMBL" id="CP048685">
    <property type="protein sequence ID" value="QPJ61395.1"/>
    <property type="molecule type" value="Genomic_DNA"/>
</dbReference>
<evidence type="ECO:0000313" key="2">
    <source>
        <dbReference type="EMBL" id="QPJ61395.1"/>
    </source>
</evidence>
<sequence length="279" mass="30739">MAISVYDMVGNWACSPPVIYQEIQKIIEDPDSSFEDFSRVINADPNLGSQLLKLANSAYYGLSNSVDTITHALSIVGMEQLSDLVFSIVVINQFQGIPKKLMDIESFWQHSLATGVAARNIAAQVDKTAAERYYLAGMLHDIGTLVVCKAEPELAAKIFENVQETGGPLCDEEAKLLEFDHTAMASVLLKGWKLPSALVEGVAYHHQPALATEHPDIAAAIHVADIIAHELELGSNGEPVPPPLYEPALKVLRMDREFIEDLKPKIVEQTEEIFSIFRK</sequence>
<dbReference type="Proteomes" id="UP000594688">
    <property type="component" value="Chromosome"/>
</dbReference>
<dbReference type="PROSITE" id="PS51833">
    <property type="entry name" value="HDOD"/>
    <property type="match status" value="1"/>
</dbReference>
<dbReference type="SMART" id="SM00471">
    <property type="entry name" value="HDc"/>
    <property type="match status" value="1"/>
</dbReference>
<protein>
    <submittedName>
        <fullName evidence="2">HDOD domain-containing protein</fullName>
    </submittedName>
</protein>
<dbReference type="SUPFAM" id="SSF109604">
    <property type="entry name" value="HD-domain/PDEase-like"/>
    <property type="match status" value="1"/>
</dbReference>
<gene>
    <name evidence="2" type="ORF">G3M70_05635</name>
</gene>
<organism evidence="2 3">
    <name type="scientific">Candidatus Nitronauta litoralis</name>
    <dbReference type="NCBI Taxonomy" id="2705533"/>
    <lineage>
        <taxon>Bacteria</taxon>
        <taxon>Pseudomonadati</taxon>
        <taxon>Nitrospinota/Tectimicrobiota group</taxon>
        <taxon>Nitrospinota</taxon>
        <taxon>Nitrospinia</taxon>
        <taxon>Nitrospinales</taxon>
        <taxon>Nitrospinaceae</taxon>
        <taxon>Candidatus Nitronauta</taxon>
    </lineage>
</organism>
<dbReference type="CDD" id="cd00077">
    <property type="entry name" value="HDc"/>
    <property type="match status" value="1"/>
</dbReference>
<evidence type="ECO:0000259" key="1">
    <source>
        <dbReference type="PROSITE" id="PS51833"/>
    </source>
</evidence>
<dbReference type="Gene3D" id="1.10.3210.10">
    <property type="entry name" value="Hypothetical protein af1432"/>
    <property type="match status" value="1"/>
</dbReference>
<dbReference type="AlphaFoldDB" id="A0A7T0FZN8"/>
<dbReference type="PANTHER" id="PTHR33525:SF3">
    <property type="entry name" value="RIBONUCLEASE Y"/>
    <property type="match status" value="1"/>
</dbReference>